<dbReference type="PRINTS" id="PR00598">
    <property type="entry name" value="HTHMARR"/>
</dbReference>
<evidence type="ECO:0000313" key="6">
    <source>
        <dbReference type="Proteomes" id="UP000570493"/>
    </source>
</evidence>
<dbReference type="RefSeq" id="WP_169019662.1">
    <property type="nucleotide sequence ID" value="NZ_JABBMT010000008.1"/>
</dbReference>
<organism evidence="5 6">
    <name type="scientific">Pseudoalteromonas arctica</name>
    <dbReference type="NCBI Taxonomy" id="394751"/>
    <lineage>
        <taxon>Bacteria</taxon>
        <taxon>Pseudomonadati</taxon>
        <taxon>Pseudomonadota</taxon>
        <taxon>Gammaproteobacteria</taxon>
        <taxon>Alteromonadales</taxon>
        <taxon>Pseudoalteromonadaceae</taxon>
        <taxon>Pseudoalteromonas</taxon>
    </lineage>
</organism>
<dbReference type="GO" id="GO:0003700">
    <property type="term" value="F:DNA-binding transcription factor activity"/>
    <property type="evidence" value="ECO:0007669"/>
    <property type="project" value="InterPro"/>
</dbReference>
<accession>A0A7Y0DS29</accession>
<dbReference type="EMBL" id="JABBMT010000008">
    <property type="protein sequence ID" value="NMM40603.1"/>
    <property type="molecule type" value="Genomic_DNA"/>
</dbReference>
<keyword evidence="6" id="KW-1185">Reference proteome</keyword>
<dbReference type="PANTHER" id="PTHR33164:SF89">
    <property type="entry name" value="MARR FAMILY REGULATORY PROTEIN"/>
    <property type="match status" value="1"/>
</dbReference>
<comment type="caution">
    <text evidence="5">The sequence shown here is derived from an EMBL/GenBank/DDBJ whole genome shotgun (WGS) entry which is preliminary data.</text>
</comment>
<reference evidence="5" key="1">
    <citation type="submission" date="2020-04" db="EMBL/GenBank/DDBJ databases">
        <title>Genome Sequencing for Pseudoaltermonas arctica.</title>
        <authorList>
            <person name="Elkins N.S."/>
        </authorList>
    </citation>
    <scope>NUCLEOTIDE SEQUENCE [LARGE SCALE GENOMIC DNA]</scope>
    <source>
        <strain evidence="5">NEC-BIFX-2020_0012</strain>
    </source>
</reference>
<dbReference type="InterPro" id="IPR036390">
    <property type="entry name" value="WH_DNA-bd_sf"/>
</dbReference>
<evidence type="ECO:0000313" key="5">
    <source>
        <dbReference type="EMBL" id="NMM40603.1"/>
    </source>
</evidence>
<evidence type="ECO:0000256" key="1">
    <source>
        <dbReference type="ARBA" id="ARBA00023015"/>
    </source>
</evidence>
<evidence type="ECO:0000259" key="4">
    <source>
        <dbReference type="PROSITE" id="PS50995"/>
    </source>
</evidence>
<dbReference type="InterPro" id="IPR023187">
    <property type="entry name" value="Tscrpt_reg_MarR-type_CS"/>
</dbReference>
<protein>
    <submittedName>
        <fullName evidence="5">MarR family transcriptional regulator</fullName>
    </submittedName>
</protein>
<dbReference type="GO" id="GO:0003677">
    <property type="term" value="F:DNA binding"/>
    <property type="evidence" value="ECO:0007669"/>
    <property type="project" value="UniProtKB-KW"/>
</dbReference>
<dbReference type="PROSITE" id="PS50995">
    <property type="entry name" value="HTH_MARR_2"/>
    <property type="match status" value="1"/>
</dbReference>
<evidence type="ECO:0000256" key="3">
    <source>
        <dbReference type="ARBA" id="ARBA00023163"/>
    </source>
</evidence>
<dbReference type="InterPro" id="IPR039422">
    <property type="entry name" value="MarR/SlyA-like"/>
</dbReference>
<evidence type="ECO:0000256" key="2">
    <source>
        <dbReference type="ARBA" id="ARBA00023125"/>
    </source>
</evidence>
<keyword evidence="2" id="KW-0238">DNA-binding</keyword>
<dbReference type="AlphaFoldDB" id="A0A7Y0DS29"/>
<keyword evidence="1" id="KW-0805">Transcription regulation</keyword>
<name>A0A7Y0DS29_9GAMM</name>
<dbReference type="PROSITE" id="PS01117">
    <property type="entry name" value="HTH_MARR_1"/>
    <property type="match status" value="1"/>
</dbReference>
<dbReference type="GO" id="GO:0006950">
    <property type="term" value="P:response to stress"/>
    <property type="evidence" value="ECO:0007669"/>
    <property type="project" value="TreeGrafter"/>
</dbReference>
<dbReference type="Pfam" id="PF01047">
    <property type="entry name" value="MarR"/>
    <property type="match status" value="1"/>
</dbReference>
<dbReference type="PANTHER" id="PTHR33164">
    <property type="entry name" value="TRANSCRIPTIONAL REGULATOR, MARR FAMILY"/>
    <property type="match status" value="1"/>
</dbReference>
<feature type="domain" description="HTH marR-type" evidence="4">
    <location>
        <begin position="4"/>
        <end position="136"/>
    </location>
</feature>
<dbReference type="SUPFAM" id="SSF46785">
    <property type="entry name" value="Winged helix' DNA-binding domain"/>
    <property type="match status" value="1"/>
</dbReference>
<dbReference type="Gene3D" id="1.10.10.10">
    <property type="entry name" value="Winged helix-like DNA-binding domain superfamily/Winged helix DNA-binding domain"/>
    <property type="match status" value="1"/>
</dbReference>
<sequence>MKKYDELLVSLRKVIRAIDLHSKQLNKISGLTGPQLLIMTEVAQTDGITASRIAQNVNLSPATVTNILDRLENRDLVTRVRSQLDKRRVSLYLTTNGQTILQAAPQPLQEHFIEKFSALNEWEQSQLLSSMQRIAAMMDAQSIDAAPLLEVGLLTRAADGKPSE</sequence>
<dbReference type="InterPro" id="IPR036388">
    <property type="entry name" value="WH-like_DNA-bd_sf"/>
</dbReference>
<keyword evidence="3" id="KW-0804">Transcription</keyword>
<dbReference type="InterPro" id="IPR000835">
    <property type="entry name" value="HTH_MarR-typ"/>
</dbReference>
<dbReference type="Proteomes" id="UP000570493">
    <property type="component" value="Unassembled WGS sequence"/>
</dbReference>
<proteinExistence type="predicted"/>
<dbReference type="SMART" id="SM00347">
    <property type="entry name" value="HTH_MARR"/>
    <property type="match status" value="1"/>
</dbReference>
<gene>
    <name evidence="5" type="ORF">HHO47_07060</name>
</gene>